<dbReference type="Ensembl" id="ENSPKIT00000038364.1">
    <property type="protein sequence ID" value="ENSPKIP00000013933.1"/>
    <property type="gene ID" value="ENSPKIG00000001122.1"/>
</dbReference>
<keyword evidence="4" id="KW-1185">Reference proteome</keyword>
<dbReference type="Ensembl" id="ENSPKIT00000038311.1">
    <property type="protein sequence ID" value="ENSPKIP00000013881.1"/>
    <property type="gene ID" value="ENSPKIG00000001122.1"/>
</dbReference>
<feature type="region of interest" description="Disordered" evidence="1">
    <location>
        <begin position="1"/>
        <end position="20"/>
    </location>
</feature>
<sequence>MLLEEGGGPPGPARRQPPKPRLPFLWRLKMRKKLKTIPSVLGIFRPVVGRCCHQCTPKSLGWKLLQPSPSLGFRDLLSVNETHTRYRGWLVRRLCGLAFVWGCRVYPGVTTDIGGQVRSSERVQKVLSSADSVFEVPDQQQQCPMLNTRGQASHFYSHVEVSISPVLLRVASWMVLKLLRFLFCNIQINLNQVAALQRATDMGAPLVFVFQQQCALDYVLIPHILFCHNLRVPYTVCHLQPGRSWLRLVLQRLGVVCPPPRPEGDAEASRLCEAIMTSFISLLLREGQSVSLALRGAHQQGPEELVRLQEALRDGSVPDVTLVPVAIAYDLPPQHSLRGQSPWSLCWSLASLLWDGRRGSVRIHFAQPFSLKEMCESRKCHVDGGRPLQELLLPSILGKSSESLSGCTSVSSMSPTSRCPESPPSERELSIALDLHLLHATSTCTAIMSTTLVSCLLLHKHREGVRLSQLCRDVLWLVEEVVFRNQDVGFGGSLPEVVFHAVSLLQPHLHLVRLPHTTDPLLAPRSTRTAILALAGHCPLLTHVFIMEAVGACAVLATLREVAACGGGGEVEFDVVLSQEELSERALQLCHLLPAAGYFPPCQSPYAFALDAVDSLVHCGVLVLEEQPQGQRMYDYWKREKVLIWSSAEDGDLSDSDCERQDTRCYKLGQPSQGPELFFFLCSLLSVQLRALSWAVEGLEFLQSPLPEPDCVAWLQSFLCDRASWGWRRYESTSADVVRAVVRTVIDLGVLERLEEQGRARAALGLSPLFQQPENRRKLHRFIEQFVYK</sequence>
<dbReference type="GO" id="GO:0019432">
    <property type="term" value="P:triglyceride biosynthetic process"/>
    <property type="evidence" value="ECO:0007669"/>
    <property type="project" value="TreeGrafter"/>
</dbReference>
<organism evidence="3 4">
    <name type="scientific">Paramormyrops kingsleyae</name>
    <dbReference type="NCBI Taxonomy" id="1676925"/>
    <lineage>
        <taxon>Eukaryota</taxon>
        <taxon>Metazoa</taxon>
        <taxon>Chordata</taxon>
        <taxon>Craniata</taxon>
        <taxon>Vertebrata</taxon>
        <taxon>Euteleostomi</taxon>
        <taxon>Actinopterygii</taxon>
        <taxon>Neopterygii</taxon>
        <taxon>Teleostei</taxon>
        <taxon>Osteoglossocephala</taxon>
        <taxon>Osteoglossomorpha</taxon>
        <taxon>Osteoglossiformes</taxon>
        <taxon>Mormyridae</taxon>
        <taxon>Paramormyrops</taxon>
    </lineage>
</organism>
<dbReference type="PANTHER" id="PTHR12563">
    <property type="entry name" value="GLYCEROL-3-PHOSPHATE ACYLTRANSFERASE"/>
    <property type="match status" value="1"/>
</dbReference>
<name>A0A3B3R6C9_9TELE</name>
<dbReference type="GO" id="GO:0034587">
    <property type="term" value="P:piRNA processing"/>
    <property type="evidence" value="ECO:0007669"/>
    <property type="project" value="TreeGrafter"/>
</dbReference>
<dbReference type="InterPro" id="IPR045520">
    <property type="entry name" value="GPAT/DHAPAT_C"/>
</dbReference>
<feature type="domain" description="GPAT/DHAPAT C-terminal" evidence="2">
    <location>
        <begin position="357"/>
        <end position="751"/>
    </location>
</feature>
<dbReference type="Ensembl" id="ENSPKIT00000038426.1">
    <property type="protein sequence ID" value="ENSPKIP00000013992.1"/>
    <property type="gene ID" value="ENSPKIG00000001122.1"/>
</dbReference>
<dbReference type="GO" id="GO:0006072">
    <property type="term" value="P:glycerol-3-phosphate metabolic process"/>
    <property type="evidence" value="ECO:0007669"/>
    <property type="project" value="TreeGrafter"/>
</dbReference>
<evidence type="ECO:0000256" key="1">
    <source>
        <dbReference type="SAM" id="MobiDB-lite"/>
    </source>
</evidence>
<dbReference type="GO" id="GO:0031966">
    <property type="term" value="C:mitochondrial membrane"/>
    <property type="evidence" value="ECO:0007669"/>
    <property type="project" value="TreeGrafter"/>
</dbReference>
<dbReference type="Proteomes" id="UP000261540">
    <property type="component" value="Unplaced"/>
</dbReference>
<dbReference type="RefSeq" id="XP_072560204.1">
    <property type="nucleotide sequence ID" value="XM_072704103.1"/>
</dbReference>
<evidence type="ECO:0000313" key="4">
    <source>
        <dbReference type="Proteomes" id="UP000261540"/>
    </source>
</evidence>
<dbReference type="PANTHER" id="PTHR12563:SF15">
    <property type="entry name" value="GLYCEROL-3-PHOSPHATE ACYLTRANSFERASE 2, MITOCHONDRIAL"/>
    <property type="match status" value="1"/>
</dbReference>
<dbReference type="InterPro" id="IPR022284">
    <property type="entry name" value="GPAT/DHAPAT"/>
</dbReference>
<dbReference type="GO" id="GO:0006631">
    <property type="term" value="P:fatty acid metabolic process"/>
    <property type="evidence" value="ECO:0007669"/>
    <property type="project" value="TreeGrafter"/>
</dbReference>
<dbReference type="GeneTree" id="ENSGT00520000055570"/>
<reference evidence="3" key="1">
    <citation type="submission" date="2025-05" db="UniProtKB">
        <authorList>
            <consortium name="Ensembl"/>
        </authorList>
    </citation>
    <scope>IDENTIFICATION</scope>
</reference>
<dbReference type="GeneID" id="111857478"/>
<protein>
    <submittedName>
        <fullName evidence="3">Glycerol-3-phosphate acyltransferase 2, mitochondrial</fullName>
    </submittedName>
</protein>
<accession>A0A3B3R6C9</accession>
<proteinExistence type="predicted"/>
<evidence type="ECO:0000259" key="2">
    <source>
        <dbReference type="Pfam" id="PF19277"/>
    </source>
</evidence>
<dbReference type="STRING" id="1676925.ENSPKIP00000013881"/>
<evidence type="ECO:0000313" key="3">
    <source>
        <dbReference type="Ensembl" id="ENSPKIP00000013933.1"/>
    </source>
</evidence>
<dbReference type="GO" id="GO:0008654">
    <property type="term" value="P:phospholipid biosynthetic process"/>
    <property type="evidence" value="ECO:0007669"/>
    <property type="project" value="TreeGrafter"/>
</dbReference>
<dbReference type="Pfam" id="PF19277">
    <property type="entry name" value="GPAT_C"/>
    <property type="match status" value="1"/>
</dbReference>
<dbReference type="AlphaFoldDB" id="A0A3B3R6C9"/>
<dbReference type="GO" id="GO:0004366">
    <property type="term" value="F:glycerol-3-phosphate O-acyltransferase activity"/>
    <property type="evidence" value="ECO:0007669"/>
    <property type="project" value="TreeGrafter"/>
</dbReference>